<dbReference type="Proteomes" id="UP001246372">
    <property type="component" value="Unassembled WGS sequence"/>
</dbReference>
<dbReference type="InterPro" id="IPR036515">
    <property type="entry name" value="Transposase_17_sf"/>
</dbReference>
<dbReference type="EMBL" id="JAVXZY010000013">
    <property type="protein sequence ID" value="MDT9002143.1"/>
    <property type="molecule type" value="Genomic_DNA"/>
</dbReference>
<keyword evidence="3" id="KW-1185">Reference proteome</keyword>
<sequence length="230" mass="25884">MARLARLALPEQPHYLLLRGHNRQAIVSDDRDREQLLACLHDCAATQKLAMHAYALCSSELHLLLTPPQAVAISRAMQSFGRRYVAWFNKRHGRSGTLWDGRFRCAPLEAERHLLAAMRCIDSQPLAAGEALQAGDSPWSSCAHHLGRRRDPLVYDHPQYWALGNTPFERELAYSRLLDEGCSEAERSIFMAAVQRGLPLGGDAYLSALAQDRDRPLRARPRGRPRKTLA</sequence>
<dbReference type="Pfam" id="PF01797">
    <property type="entry name" value="Y1_Tnp"/>
    <property type="match status" value="1"/>
</dbReference>
<dbReference type="SUPFAM" id="SSF143422">
    <property type="entry name" value="Transposase IS200-like"/>
    <property type="match status" value="1"/>
</dbReference>
<organism evidence="2 3">
    <name type="scientific">Roseateles aquae</name>
    <dbReference type="NCBI Taxonomy" id="3077235"/>
    <lineage>
        <taxon>Bacteria</taxon>
        <taxon>Pseudomonadati</taxon>
        <taxon>Pseudomonadota</taxon>
        <taxon>Betaproteobacteria</taxon>
        <taxon>Burkholderiales</taxon>
        <taxon>Sphaerotilaceae</taxon>
        <taxon>Roseateles</taxon>
    </lineage>
</organism>
<evidence type="ECO:0000259" key="1">
    <source>
        <dbReference type="SMART" id="SM01321"/>
    </source>
</evidence>
<gene>
    <name evidence="2" type="ORF">RQP53_22885</name>
</gene>
<dbReference type="PANTHER" id="PTHR34322:SF2">
    <property type="entry name" value="TRANSPOSASE IS200-LIKE DOMAIN-CONTAINING PROTEIN"/>
    <property type="match status" value="1"/>
</dbReference>
<dbReference type="PANTHER" id="PTHR34322">
    <property type="entry name" value="TRANSPOSASE, Y1_TNP DOMAIN-CONTAINING"/>
    <property type="match status" value="1"/>
</dbReference>
<protein>
    <submittedName>
        <fullName evidence="2">Transposase</fullName>
    </submittedName>
</protein>
<dbReference type="RefSeq" id="WP_315653032.1">
    <property type="nucleotide sequence ID" value="NZ_JAVXZY010000013.1"/>
</dbReference>
<accession>A0ABU3PJ42</accession>
<evidence type="ECO:0000313" key="3">
    <source>
        <dbReference type="Proteomes" id="UP001246372"/>
    </source>
</evidence>
<feature type="domain" description="Transposase IS200-like" evidence="1">
    <location>
        <begin position="9"/>
        <end position="124"/>
    </location>
</feature>
<dbReference type="SMART" id="SM01321">
    <property type="entry name" value="Y1_Tnp"/>
    <property type="match status" value="1"/>
</dbReference>
<name>A0ABU3PJ42_9BURK</name>
<proteinExistence type="predicted"/>
<dbReference type="Gene3D" id="3.30.70.1290">
    <property type="entry name" value="Transposase IS200-like"/>
    <property type="match status" value="1"/>
</dbReference>
<evidence type="ECO:0000313" key="2">
    <source>
        <dbReference type="EMBL" id="MDT9002143.1"/>
    </source>
</evidence>
<comment type="caution">
    <text evidence="2">The sequence shown here is derived from an EMBL/GenBank/DDBJ whole genome shotgun (WGS) entry which is preliminary data.</text>
</comment>
<reference evidence="2" key="1">
    <citation type="submission" date="2023-09" db="EMBL/GenBank/DDBJ databases">
        <title>Paucibacter sp. APW11 Genome sequencing and assembly.</title>
        <authorList>
            <person name="Kim I."/>
        </authorList>
    </citation>
    <scope>NUCLEOTIDE SEQUENCE</scope>
    <source>
        <strain evidence="2">APW11</strain>
    </source>
</reference>
<dbReference type="InterPro" id="IPR002686">
    <property type="entry name" value="Transposase_17"/>
</dbReference>